<protein>
    <submittedName>
        <fullName evidence="1">Uncharacterized protein</fullName>
    </submittedName>
</protein>
<gene>
    <name evidence="1" type="ORF">Q428_13195</name>
</gene>
<name>A0A017RSN3_9CLOT</name>
<evidence type="ECO:0000313" key="2">
    <source>
        <dbReference type="Proteomes" id="UP000019681"/>
    </source>
</evidence>
<dbReference type="RefSeq" id="WP_035381414.1">
    <property type="nucleotide sequence ID" value="NZ_AZQP01000055.1"/>
</dbReference>
<dbReference type="STRING" id="1403537.Q428_13195"/>
<dbReference type="Proteomes" id="UP000019681">
    <property type="component" value="Unassembled WGS sequence"/>
</dbReference>
<comment type="caution">
    <text evidence="1">The sequence shown here is derived from an EMBL/GenBank/DDBJ whole genome shotgun (WGS) entry which is preliminary data.</text>
</comment>
<evidence type="ECO:0000313" key="1">
    <source>
        <dbReference type="EMBL" id="EYE87464.1"/>
    </source>
</evidence>
<dbReference type="OrthoDB" id="1899157at2"/>
<dbReference type="EMBL" id="AZQP01000055">
    <property type="protein sequence ID" value="EYE87464.1"/>
    <property type="molecule type" value="Genomic_DNA"/>
</dbReference>
<keyword evidence="2" id="KW-1185">Reference proteome</keyword>
<dbReference type="AlphaFoldDB" id="A0A017RSN3"/>
<organism evidence="1 2">
    <name type="scientific">Fervidicella metallireducens AeB</name>
    <dbReference type="NCBI Taxonomy" id="1403537"/>
    <lineage>
        <taxon>Bacteria</taxon>
        <taxon>Bacillati</taxon>
        <taxon>Bacillota</taxon>
        <taxon>Clostridia</taxon>
        <taxon>Eubacteriales</taxon>
        <taxon>Clostridiaceae</taxon>
        <taxon>Fervidicella</taxon>
    </lineage>
</organism>
<sequence length="70" mass="7646">MGRQLASISGNGINDSFKYNAEGIRTEKTVGTVTTKYHLVGIRQPLNLILGTDRMCGNTKYMALLMPGEV</sequence>
<accession>A0A017RSN3</accession>
<reference evidence="1 2" key="1">
    <citation type="journal article" date="2014" name="Genome Announc.">
        <title>Draft Genome Sequence of Fervidicella metallireducens Strain AeBT, an Iron-Reducing Thermoanaerobe from the Great Artesian Basin.</title>
        <authorList>
            <person name="Patel B.K."/>
        </authorList>
    </citation>
    <scope>NUCLEOTIDE SEQUENCE [LARGE SCALE GENOMIC DNA]</scope>
    <source>
        <strain evidence="1 2">AeB</strain>
    </source>
</reference>
<proteinExistence type="predicted"/>